<keyword evidence="4 10" id="KW-0597">Phosphoprotein</keyword>
<gene>
    <name evidence="15" type="ORF">BXY39_0466</name>
</gene>
<organism evidence="15 16">
    <name type="scientific">Eilatimonas milleporae</name>
    <dbReference type="NCBI Taxonomy" id="911205"/>
    <lineage>
        <taxon>Bacteria</taxon>
        <taxon>Pseudomonadati</taxon>
        <taxon>Pseudomonadota</taxon>
        <taxon>Alphaproteobacteria</taxon>
        <taxon>Kordiimonadales</taxon>
        <taxon>Kordiimonadaceae</taxon>
        <taxon>Eilatimonas</taxon>
    </lineage>
</organism>
<feature type="transmembrane region" description="Helical" evidence="12">
    <location>
        <begin position="201"/>
        <end position="223"/>
    </location>
</feature>
<dbReference type="InterPro" id="IPR005467">
    <property type="entry name" value="His_kinase_dom"/>
</dbReference>
<evidence type="ECO:0000256" key="6">
    <source>
        <dbReference type="ARBA" id="ARBA00022692"/>
    </source>
</evidence>
<dbReference type="GO" id="GO:0009927">
    <property type="term" value="F:histidine phosphotransfer kinase activity"/>
    <property type="evidence" value="ECO:0007669"/>
    <property type="project" value="TreeGrafter"/>
</dbReference>
<dbReference type="GO" id="GO:0000155">
    <property type="term" value="F:phosphorelay sensor kinase activity"/>
    <property type="evidence" value="ECO:0007669"/>
    <property type="project" value="InterPro"/>
</dbReference>
<dbReference type="Pfam" id="PF02518">
    <property type="entry name" value="HATPase_c"/>
    <property type="match status" value="1"/>
</dbReference>
<comment type="catalytic activity">
    <reaction evidence="1">
        <text>ATP + protein L-histidine = ADP + protein N-phospho-L-histidine.</text>
        <dbReference type="EC" id="2.7.13.3"/>
    </reaction>
</comment>
<dbReference type="GO" id="GO:0005886">
    <property type="term" value="C:plasma membrane"/>
    <property type="evidence" value="ECO:0007669"/>
    <property type="project" value="TreeGrafter"/>
</dbReference>
<evidence type="ECO:0000256" key="4">
    <source>
        <dbReference type="ARBA" id="ARBA00022553"/>
    </source>
</evidence>
<evidence type="ECO:0000313" key="15">
    <source>
        <dbReference type="EMBL" id="RMB11978.1"/>
    </source>
</evidence>
<dbReference type="InterPro" id="IPR036890">
    <property type="entry name" value="HATPase_C_sf"/>
</dbReference>
<dbReference type="RefSeq" id="WP_121937197.1">
    <property type="nucleotide sequence ID" value="NZ_REFR01000009.1"/>
</dbReference>
<keyword evidence="6 12" id="KW-0812">Transmembrane</keyword>
<dbReference type="SMART" id="SM00448">
    <property type="entry name" value="REC"/>
    <property type="match status" value="1"/>
</dbReference>
<dbReference type="InterPro" id="IPR029095">
    <property type="entry name" value="NarX-like_N"/>
</dbReference>
<dbReference type="PANTHER" id="PTHR43047:SF68">
    <property type="entry name" value="HISTIDINE KINASE 5"/>
    <property type="match status" value="1"/>
</dbReference>
<dbReference type="Gene3D" id="1.10.287.130">
    <property type="match status" value="1"/>
</dbReference>
<evidence type="ECO:0000259" key="14">
    <source>
        <dbReference type="PROSITE" id="PS50110"/>
    </source>
</evidence>
<dbReference type="Gene3D" id="3.30.565.10">
    <property type="entry name" value="Histidine kinase-like ATPase, C-terminal domain"/>
    <property type="match status" value="1"/>
</dbReference>
<evidence type="ECO:0000256" key="1">
    <source>
        <dbReference type="ARBA" id="ARBA00000085"/>
    </source>
</evidence>
<dbReference type="InterPro" id="IPR011006">
    <property type="entry name" value="CheY-like_superfamily"/>
</dbReference>
<dbReference type="Gene3D" id="3.40.50.2300">
    <property type="match status" value="1"/>
</dbReference>
<feature type="transmembrane region" description="Helical" evidence="12">
    <location>
        <begin position="28"/>
        <end position="52"/>
    </location>
</feature>
<feature type="region of interest" description="Disordered" evidence="11">
    <location>
        <begin position="654"/>
        <end position="674"/>
    </location>
</feature>
<evidence type="ECO:0000256" key="10">
    <source>
        <dbReference type="PROSITE-ProRule" id="PRU00169"/>
    </source>
</evidence>
<feature type="modified residue" description="4-aspartylphosphate" evidence="10">
    <location>
        <position position="583"/>
    </location>
</feature>
<dbReference type="InParanoid" id="A0A3M0CR67"/>
<dbReference type="SMART" id="SM00388">
    <property type="entry name" value="HisKA"/>
    <property type="match status" value="1"/>
</dbReference>
<dbReference type="InterPro" id="IPR003661">
    <property type="entry name" value="HisK_dim/P_dom"/>
</dbReference>
<evidence type="ECO:0000256" key="3">
    <source>
        <dbReference type="ARBA" id="ARBA00012438"/>
    </source>
</evidence>
<dbReference type="EMBL" id="REFR01000009">
    <property type="protein sequence ID" value="RMB11978.1"/>
    <property type="molecule type" value="Genomic_DNA"/>
</dbReference>
<dbReference type="Proteomes" id="UP000271227">
    <property type="component" value="Unassembled WGS sequence"/>
</dbReference>
<evidence type="ECO:0000256" key="8">
    <source>
        <dbReference type="ARBA" id="ARBA00022989"/>
    </source>
</evidence>
<sequence>MHTPPGRFDADTSSQADAGAVRSLNRRYIVALLLVAALAIAAFAVLTSAMIAEADRSHVINVAGRQRMLSQRIALFATRLAELEPGRPAHAENLGVLRETVSLFERSHMGLTMGDRDMGLSGHLSPVEREIYYGTPDLDRLSLRYIALARTIIDEATAERPVPAAELADLNALAASTLLVFLDQAVNAFDIGGTSAISRMIWIEAGIFAALLLLLVAEAVFIFRPAATTVTDALRKQTEARLQAERMARMRRELLATMSHELRTPLYGLIGHMDLIDRSKLSAEDTEHMDLAVKSGELLKKTVNTVLDFSALETGKLSVSPQITDLVKVMRDTADILRPRAEAKKLELRLDLDESLPAAVMTDPLRIQQIVMNLAGNSIKFTNEGAIILTVRDLGAEEGAVGGVIAAANGDTADGGALLTMRRVALVVQDTGHGMDDAQVATIFDAFTTFARSEAGAESTGLGMAITQQIVQLMGGHIDIDSTPGQGTVITVTLPLPEVPAQIVADQAAGKTEGGTVPANHAVAGKSGTALECLIAEDNPINAQLLQKNILKMGHIPTMVGNGEEACQTLFSDPDRFQVILMDIHMPVLDGEMALERIQSQLRGRQPPIWACTANALPEDIKRYRELGFAAIVTKPIDMAELAVRLNRLAESTAPGGLKTAGGPETGNTPDTQG</sequence>
<evidence type="ECO:0000256" key="12">
    <source>
        <dbReference type="SAM" id="Phobius"/>
    </source>
</evidence>
<feature type="domain" description="Histidine kinase" evidence="13">
    <location>
        <begin position="257"/>
        <end position="498"/>
    </location>
</feature>
<protein>
    <recommendedName>
        <fullName evidence="3">histidine kinase</fullName>
        <ecNumber evidence="3">2.7.13.3</ecNumber>
    </recommendedName>
</protein>
<keyword evidence="9 12" id="KW-0472">Membrane</keyword>
<dbReference type="Pfam" id="PF00512">
    <property type="entry name" value="HisKA"/>
    <property type="match status" value="1"/>
</dbReference>
<dbReference type="InterPro" id="IPR001789">
    <property type="entry name" value="Sig_transdc_resp-reg_receiver"/>
</dbReference>
<dbReference type="CDD" id="cd00082">
    <property type="entry name" value="HisKA"/>
    <property type="match status" value="1"/>
</dbReference>
<dbReference type="SUPFAM" id="SSF52172">
    <property type="entry name" value="CheY-like"/>
    <property type="match status" value="1"/>
</dbReference>
<dbReference type="Pfam" id="PF00072">
    <property type="entry name" value="Response_reg"/>
    <property type="match status" value="1"/>
</dbReference>
<proteinExistence type="predicted"/>
<dbReference type="PANTHER" id="PTHR43047">
    <property type="entry name" value="TWO-COMPONENT HISTIDINE PROTEIN KINASE"/>
    <property type="match status" value="1"/>
</dbReference>
<comment type="caution">
    <text evidence="15">The sequence shown here is derived from an EMBL/GenBank/DDBJ whole genome shotgun (WGS) entry which is preliminary data.</text>
</comment>
<dbReference type="PROSITE" id="PS50110">
    <property type="entry name" value="RESPONSE_REGULATORY"/>
    <property type="match status" value="1"/>
</dbReference>
<evidence type="ECO:0000259" key="13">
    <source>
        <dbReference type="PROSITE" id="PS50109"/>
    </source>
</evidence>
<keyword evidence="8 12" id="KW-1133">Transmembrane helix</keyword>
<dbReference type="SUPFAM" id="SSF47384">
    <property type="entry name" value="Homodimeric domain of signal transducing histidine kinase"/>
    <property type="match status" value="1"/>
</dbReference>
<dbReference type="SUPFAM" id="SSF55874">
    <property type="entry name" value="ATPase domain of HSP90 chaperone/DNA topoisomerase II/histidine kinase"/>
    <property type="match status" value="1"/>
</dbReference>
<feature type="domain" description="Response regulatory" evidence="14">
    <location>
        <begin position="532"/>
        <end position="650"/>
    </location>
</feature>
<dbReference type="PRINTS" id="PR00344">
    <property type="entry name" value="BCTRLSENSOR"/>
</dbReference>
<keyword evidence="16" id="KW-1185">Reference proteome</keyword>
<name>A0A3M0CR67_9PROT</name>
<evidence type="ECO:0000256" key="9">
    <source>
        <dbReference type="ARBA" id="ARBA00023136"/>
    </source>
</evidence>
<accession>A0A3M0CR67</accession>
<keyword evidence="5" id="KW-0808">Transferase</keyword>
<evidence type="ECO:0000256" key="7">
    <source>
        <dbReference type="ARBA" id="ARBA00022777"/>
    </source>
</evidence>
<dbReference type="CDD" id="cd17546">
    <property type="entry name" value="REC_hyHK_CKI1_RcsC-like"/>
    <property type="match status" value="1"/>
</dbReference>
<dbReference type="AlphaFoldDB" id="A0A3M0CR67"/>
<dbReference type="PROSITE" id="PS50109">
    <property type="entry name" value="HIS_KIN"/>
    <property type="match status" value="1"/>
</dbReference>
<dbReference type="EC" id="2.7.13.3" evidence="3"/>
<dbReference type="Pfam" id="PF13675">
    <property type="entry name" value="PilJ"/>
    <property type="match status" value="1"/>
</dbReference>
<keyword evidence="7 15" id="KW-0418">Kinase</keyword>
<dbReference type="OrthoDB" id="7346568at2"/>
<dbReference type="InterPro" id="IPR003594">
    <property type="entry name" value="HATPase_dom"/>
</dbReference>
<dbReference type="InterPro" id="IPR004358">
    <property type="entry name" value="Sig_transdc_His_kin-like_C"/>
</dbReference>
<evidence type="ECO:0000256" key="5">
    <source>
        <dbReference type="ARBA" id="ARBA00022679"/>
    </source>
</evidence>
<comment type="subcellular location">
    <subcellularLocation>
        <location evidence="2">Membrane</location>
        <topology evidence="2">Multi-pass membrane protein</topology>
    </subcellularLocation>
</comment>
<evidence type="ECO:0000256" key="2">
    <source>
        <dbReference type="ARBA" id="ARBA00004141"/>
    </source>
</evidence>
<dbReference type="InterPro" id="IPR036097">
    <property type="entry name" value="HisK_dim/P_sf"/>
</dbReference>
<evidence type="ECO:0000256" key="11">
    <source>
        <dbReference type="SAM" id="MobiDB-lite"/>
    </source>
</evidence>
<dbReference type="SMART" id="SM00387">
    <property type="entry name" value="HATPase_c"/>
    <property type="match status" value="1"/>
</dbReference>
<evidence type="ECO:0000313" key="16">
    <source>
        <dbReference type="Proteomes" id="UP000271227"/>
    </source>
</evidence>
<reference evidence="15 16" key="1">
    <citation type="submission" date="2018-10" db="EMBL/GenBank/DDBJ databases">
        <title>Genomic Encyclopedia of Archaeal and Bacterial Type Strains, Phase II (KMG-II): from individual species to whole genera.</title>
        <authorList>
            <person name="Goeker M."/>
        </authorList>
    </citation>
    <scope>NUCLEOTIDE SEQUENCE [LARGE SCALE GENOMIC DNA]</scope>
    <source>
        <strain evidence="15 16">DSM 25217</strain>
    </source>
</reference>